<dbReference type="EC" id="3.4.-.-" evidence="13"/>
<evidence type="ECO:0000256" key="14">
    <source>
        <dbReference type="SAM" id="Phobius"/>
    </source>
</evidence>
<keyword evidence="14" id="KW-0472">Membrane</keyword>
<dbReference type="InterPro" id="IPR045175">
    <property type="entry name" value="M28_fam"/>
</dbReference>
<dbReference type="GO" id="GO:0046872">
    <property type="term" value="F:metal ion binding"/>
    <property type="evidence" value="ECO:0007669"/>
    <property type="project" value="UniProtKB-KW"/>
</dbReference>
<feature type="transmembrane region" description="Helical" evidence="14">
    <location>
        <begin position="366"/>
        <end position="392"/>
    </location>
</feature>
<evidence type="ECO:0000256" key="6">
    <source>
        <dbReference type="ARBA" id="ARBA00022670"/>
    </source>
</evidence>
<dbReference type="PANTHER" id="PTHR12147">
    <property type="entry name" value="METALLOPEPTIDASE M28 FAMILY MEMBER"/>
    <property type="match status" value="1"/>
</dbReference>
<keyword evidence="12" id="KW-0325">Glycoprotein</keyword>
<keyword evidence="11" id="KW-0482">Metalloprotease</keyword>
<feature type="transmembrane region" description="Helical" evidence="14">
    <location>
        <begin position="31"/>
        <end position="51"/>
    </location>
</feature>
<feature type="transmembrane region" description="Helical" evidence="14">
    <location>
        <begin position="539"/>
        <end position="558"/>
    </location>
</feature>
<keyword evidence="7 14" id="KW-0812">Transmembrane</keyword>
<evidence type="ECO:0000313" key="16">
    <source>
        <dbReference type="EMBL" id="ORE02484.1"/>
    </source>
</evidence>
<keyword evidence="8 13" id="KW-0378">Hydrolase</keyword>
<dbReference type="SUPFAM" id="SSF53187">
    <property type="entry name" value="Zn-dependent exopeptidases"/>
    <property type="match status" value="1"/>
</dbReference>
<dbReference type="InterPro" id="IPR007484">
    <property type="entry name" value="Peptidase_M28"/>
</dbReference>
<keyword evidence="9 13" id="KW-0862">Zinc</keyword>
<accession>A0A1X0QRW2</accession>
<dbReference type="Proteomes" id="UP000242414">
    <property type="component" value="Unassembled WGS sequence"/>
</dbReference>
<sequence>MTPSTEDTTNERTPLINQATATQRESLKRTYHVYGITLGFLFFFSFFVHWYRSTLPTPLSDVQANNADDFAGIHAYNEYLSHFTAPHSGNTRENGVMRDWIGSVALEFQKEATKLGLKMDVIANDTSRDIISSNWFTENEHWFIESRNVIVRLHGQSGRDEALMVNAHYDSVPTSHGVTDNGMGVATTLELIRYFIHHPPQHTIIFLFNNLEEGGLIGAQSFIRHPWYSSVKLFVNLEGAGAGGRAVLFRCSNLNAVKKLASSKVSLLHASPAGNDMLKANLIKSDTDYSIFTKEGTPGLDIAFYAPRSHYHTPRDDLAHTTPGALQHMGQLALGAVRAIANSDDMLNTPSENQSFVYFDILGRFMFAYSLTTLQIINGLILFLVPALGVYLSISSKRENESFVAVMKEQTYLAAQGLAACLLAFAFSVIFIGVASYLLCFINPLMTYGDVYGAALYIFFTAFLGLQVSQLVLPAKMKHTLATTDASWYGLVAFWWIFLVVAIFAASKSVVSLYFVVFLVFFTTVAAVIQVILPQNKKFRSPVIFFTQILLPFVFLLELEFMSMDAMRHATVDGTPEIAVYILISLPIILIIMHFVPWVYVAGNNRRTTIIAAAVFLFLFTICSALDPFNGGWSPNKLVFKQEYNAGEVFAMVNITTATGIPAILKQALPRHEYETINCATSNTLTTCRYQTKLVPKYASNETLNEFALYDVQKTCHDELCQVTGAYRAKNSLMCRVLFDRILEHAWIDNMKVQHKKIDALIVYVNQYEQRVQFGYEYNKNNVKPNVTFSCFYDEWTQQEIPAFTTLRDSLPEEALLLIRGQGLVISHFDKISL</sequence>
<feature type="domain" description="Peptidase M28" evidence="15">
    <location>
        <begin position="148"/>
        <end position="335"/>
    </location>
</feature>
<evidence type="ECO:0000256" key="12">
    <source>
        <dbReference type="ARBA" id="ARBA00023180"/>
    </source>
</evidence>
<reference evidence="16" key="1">
    <citation type="journal article" date="2016" name="Proc. Natl. Acad. Sci. U.S.A.">
        <title>Lipid metabolic changes in an early divergent fungus govern the establishment of a mutualistic symbiosis with endobacteria.</title>
        <authorList>
            <person name="Lastovetsky O.A."/>
            <person name="Gaspar M.L."/>
            <person name="Mondo S.J."/>
            <person name="LaButti K.M."/>
            <person name="Sandor L."/>
            <person name="Grigoriev I.V."/>
            <person name="Henry S.A."/>
            <person name="Pawlowska T.E."/>
        </authorList>
    </citation>
    <scope>NUCLEOTIDE SEQUENCE [LARGE SCALE GENOMIC DNA]</scope>
    <source>
        <strain evidence="16">ATCC 52814</strain>
    </source>
</reference>
<comment type="subcellular location">
    <subcellularLocation>
        <location evidence="3">Vacuole membrane</location>
        <topology evidence="3">Multi-pass membrane protein</topology>
    </subcellularLocation>
</comment>
<feature type="transmembrane region" description="Helical" evidence="14">
    <location>
        <begin position="512"/>
        <end position="532"/>
    </location>
</feature>
<evidence type="ECO:0000256" key="13">
    <source>
        <dbReference type="RuleBase" id="RU361240"/>
    </source>
</evidence>
<keyword evidence="5" id="KW-0926">Vacuole</keyword>
<dbReference type="GO" id="GO:0005774">
    <property type="term" value="C:vacuolar membrane"/>
    <property type="evidence" value="ECO:0007669"/>
    <property type="project" value="UniProtKB-SubCell"/>
</dbReference>
<evidence type="ECO:0000256" key="3">
    <source>
        <dbReference type="ARBA" id="ARBA00004128"/>
    </source>
</evidence>
<evidence type="ECO:0000256" key="5">
    <source>
        <dbReference type="ARBA" id="ARBA00022554"/>
    </source>
</evidence>
<evidence type="ECO:0000256" key="2">
    <source>
        <dbReference type="ARBA" id="ARBA00003273"/>
    </source>
</evidence>
<comment type="function">
    <text evidence="2">May be involved in vacuolar sorting and osmoregulation.</text>
</comment>
<dbReference type="Pfam" id="PF04389">
    <property type="entry name" value="Peptidase_M28"/>
    <property type="match status" value="1"/>
</dbReference>
<feature type="transmembrane region" description="Helical" evidence="14">
    <location>
        <begin position="578"/>
        <end position="601"/>
    </location>
</feature>
<evidence type="ECO:0000259" key="15">
    <source>
        <dbReference type="Pfam" id="PF04389"/>
    </source>
</evidence>
<keyword evidence="10 14" id="KW-1133">Transmembrane helix</keyword>
<keyword evidence="6 13" id="KW-0645">Protease</keyword>
<dbReference type="GO" id="GO:0008235">
    <property type="term" value="F:metalloexopeptidase activity"/>
    <property type="evidence" value="ECO:0007669"/>
    <property type="project" value="InterPro"/>
</dbReference>
<evidence type="ECO:0000256" key="10">
    <source>
        <dbReference type="ARBA" id="ARBA00022989"/>
    </source>
</evidence>
<dbReference type="EMBL" id="KV922048">
    <property type="protein sequence ID" value="ORE02484.1"/>
    <property type="molecule type" value="Genomic_DNA"/>
</dbReference>
<feature type="transmembrane region" description="Helical" evidence="14">
    <location>
        <begin position="486"/>
        <end position="506"/>
    </location>
</feature>
<feature type="transmembrane region" description="Helical" evidence="14">
    <location>
        <begin position="451"/>
        <end position="474"/>
    </location>
</feature>
<evidence type="ECO:0000256" key="9">
    <source>
        <dbReference type="ARBA" id="ARBA00022833"/>
    </source>
</evidence>
<dbReference type="PANTHER" id="PTHR12147:SF58">
    <property type="entry name" value="VACUOLAR MEMBRANE PROTEASE"/>
    <property type="match status" value="1"/>
</dbReference>
<protein>
    <recommendedName>
        <fullName evidence="13">Peptide hydrolase</fullName>
        <ecNumber evidence="13">3.4.-.-</ecNumber>
    </recommendedName>
</protein>
<dbReference type="OrthoDB" id="76293at2759"/>
<dbReference type="AlphaFoldDB" id="A0A1X0QRW2"/>
<evidence type="ECO:0000256" key="11">
    <source>
        <dbReference type="ARBA" id="ARBA00023049"/>
    </source>
</evidence>
<evidence type="ECO:0000256" key="1">
    <source>
        <dbReference type="ARBA" id="ARBA00001947"/>
    </source>
</evidence>
<feature type="transmembrane region" description="Helical" evidence="14">
    <location>
        <begin position="608"/>
        <end position="629"/>
    </location>
</feature>
<dbReference type="VEuPathDB" id="FungiDB:BCV72DRAFT_280712"/>
<comment type="similarity">
    <text evidence="4 13">Belongs to the peptidase M28 family.</text>
</comment>
<name>A0A1X0QRW2_RHIZD</name>
<evidence type="ECO:0000256" key="7">
    <source>
        <dbReference type="ARBA" id="ARBA00022692"/>
    </source>
</evidence>
<keyword evidence="13" id="KW-0479">Metal-binding</keyword>
<feature type="transmembrane region" description="Helical" evidence="14">
    <location>
        <begin position="413"/>
        <end position="439"/>
    </location>
</feature>
<comment type="cofactor">
    <cofactor evidence="1">
        <name>Zn(2+)</name>
        <dbReference type="ChEBI" id="CHEBI:29105"/>
    </cofactor>
</comment>
<evidence type="ECO:0000256" key="4">
    <source>
        <dbReference type="ARBA" id="ARBA00010918"/>
    </source>
</evidence>
<dbReference type="Gene3D" id="3.40.630.10">
    <property type="entry name" value="Zn peptidases"/>
    <property type="match status" value="1"/>
</dbReference>
<evidence type="ECO:0000256" key="8">
    <source>
        <dbReference type="ARBA" id="ARBA00022801"/>
    </source>
</evidence>
<organism evidence="16">
    <name type="scientific">Rhizopus microsporus var. microsporus</name>
    <dbReference type="NCBI Taxonomy" id="86635"/>
    <lineage>
        <taxon>Eukaryota</taxon>
        <taxon>Fungi</taxon>
        <taxon>Fungi incertae sedis</taxon>
        <taxon>Mucoromycota</taxon>
        <taxon>Mucoromycotina</taxon>
        <taxon>Mucoromycetes</taxon>
        <taxon>Mucorales</taxon>
        <taxon>Mucorineae</taxon>
        <taxon>Rhizopodaceae</taxon>
        <taxon>Rhizopus</taxon>
    </lineage>
</organism>
<gene>
    <name evidence="16" type="ORF">BCV72DRAFT_280712</name>
</gene>
<proteinExistence type="inferred from homology"/>
<dbReference type="GO" id="GO:0006508">
    <property type="term" value="P:proteolysis"/>
    <property type="evidence" value="ECO:0007669"/>
    <property type="project" value="UniProtKB-KW"/>
</dbReference>